<proteinExistence type="predicted"/>
<gene>
    <name evidence="2" type="ORF">HZS61_008313</name>
</gene>
<dbReference type="EMBL" id="JACDXP010000002">
    <property type="protein sequence ID" value="KAF6528011.1"/>
    <property type="molecule type" value="Genomic_DNA"/>
</dbReference>
<name>A0A8H6H2M3_FUSOX</name>
<accession>A0A8H6H2M3</accession>
<evidence type="ECO:0000313" key="3">
    <source>
        <dbReference type="Proteomes" id="UP000593570"/>
    </source>
</evidence>
<evidence type="ECO:0000313" key="2">
    <source>
        <dbReference type="EMBL" id="KAF6528011.1"/>
    </source>
</evidence>
<feature type="compositionally biased region" description="Basic and acidic residues" evidence="1">
    <location>
        <begin position="71"/>
        <end position="80"/>
    </location>
</feature>
<comment type="caution">
    <text evidence="2">The sequence shown here is derived from an EMBL/GenBank/DDBJ whole genome shotgun (WGS) entry which is preliminary data.</text>
</comment>
<sequence>MSGINQNEHGQGASHASAPSKVPEGVQRQAPQGLEESLPDSVHPTGSEPGQSTNKFHAKSGGEASIVPQKLQEKLPESVERAVPNAIHDTGDTSGLHRKQ</sequence>
<feature type="region of interest" description="Disordered" evidence="1">
    <location>
        <begin position="1"/>
        <end position="100"/>
    </location>
</feature>
<organism evidence="2 3">
    <name type="scientific">Fusarium oxysporum f. sp. conglutinans</name>
    <dbReference type="NCBI Taxonomy" id="100902"/>
    <lineage>
        <taxon>Eukaryota</taxon>
        <taxon>Fungi</taxon>
        <taxon>Dikarya</taxon>
        <taxon>Ascomycota</taxon>
        <taxon>Pezizomycotina</taxon>
        <taxon>Sordariomycetes</taxon>
        <taxon>Hypocreomycetidae</taxon>
        <taxon>Hypocreales</taxon>
        <taxon>Nectriaceae</taxon>
        <taxon>Fusarium</taxon>
        <taxon>Fusarium oxysporum species complex</taxon>
    </lineage>
</organism>
<evidence type="ECO:0000256" key="1">
    <source>
        <dbReference type="SAM" id="MobiDB-lite"/>
    </source>
</evidence>
<dbReference type="AlphaFoldDB" id="A0A8H6H2M3"/>
<dbReference type="Proteomes" id="UP000593570">
    <property type="component" value="Unassembled WGS sequence"/>
</dbReference>
<protein>
    <submittedName>
        <fullName evidence="2">Uncharacterized protein</fullName>
    </submittedName>
</protein>
<reference evidence="2" key="1">
    <citation type="journal article" date="2020" name="bioRxiv">
        <title>A chromosome-scale genome assembly for the Fusarium oxysporum strain Fo5176 to establish a model Arabidopsis-fungal pathosystem.</title>
        <authorList>
            <person name="Fokkens L."/>
            <person name="Guo L."/>
            <person name="Dora S."/>
            <person name="Wang B."/>
            <person name="Ye K."/>
            <person name="Sanchez-Rodriguez C."/>
            <person name="Croll D."/>
        </authorList>
    </citation>
    <scope>NUCLEOTIDE SEQUENCE [LARGE SCALE GENOMIC DNA]</scope>
    <source>
        <strain evidence="2">Fo5176</strain>
    </source>
</reference>